<feature type="transmembrane region" description="Helical" evidence="1">
    <location>
        <begin position="318"/>
        <end position="338"/>
    </location>
</feature>
<feature type="transmembrane region" description="Helical" evidence="1">
    <location>
        <begin position="227"/>
        <end position="243"/>
    </location>
</feature>
<dbReference type="Pfam" id="PF13432">
    <property type="entry name" value="TPR_16"/>
    <property type="match status" value="1"/>
</dbReference>
<dbReference type="SMART" id="SM00028">
    <property type="entry name" value="TPR"/>
    <property type="match status" value="3"/>
</dbReference>
<dbReference type="EMBL" id="CP036276">
    <property type="protein sequence ID" value="QDU46114.1"/>
    <property type="molecule type" value="Genomic_DNA"/>
</dbReference>
<dbReference type="SUPFAM" id="SSF48452">
    <property type="entry name" value="TPR-like"/>
    <property type="match status" value="1"/>
</dbReference>
<feature type="transmembrane region" description="Helical" evidence="1">
    <location>
        <begin position="114"/>
        <end position="138"/>
    </location>
</feature>
<reference evidence="2 3" key="1">
    <citation type="submission" date="2019-02" db="EMBL/GenBank/DDBJ databases">
        <title>Deep-cultivation of Planctomycetes and their phenomic and genomic characterization uncovers novel biology.</title>
        <authorList>
            <person name="Wiegand S."/>
            <person name="Jogler M."/>
            <person name="Boedeker C."/>
            <person name="Pinto D."/>
            <person name="Vollmers J."/>
            <person name="Rivas-Marin E."/>
            <person name="Kohn T."/>
            <person name="Peeters S.H."/>
            <person name="Heuer A."/>
            <person name="Rast P."/>
            <person name="Oberbeckmann S."/>
            <person name="Bunk B."/>
            <person name="Jeske O."/>
            <person name="Meyerdierks A."/>
            <person name="Storesund J.E."/>
            <person name="Kallscheuer N."/>
            <person name="Luecker S."/>
            <person name="Lage O.M."/>
            <person name="Pohl T."/>
            <person name="Merkel B.J."/>
            <person name="Hornburger P."/>
            <person name="Mueller R.-W."/>
            <person name="Bruemmer F."/>
            <person name="Labrenz M."/>
            <person name="Spormann A.M."/>
            <person name="Op den Camp H."/>
            <person name="Overmann J."/>
            <person name="Amann R."/>
            <person name="Jetten M.S.M."/>
            <person name="Mascher T."/>
            <person name="Medema M.H."/>
            <person name="Devos D.P."/>
            <person name="Kaster A.-K."/>
            <person name="Ovreas L."/>
            <person name="Rohde M."/>
            <person name="Galperin M.Y."/>
            <person name="Jogler C."/>
        </authorList>
    </citation>
    <scope>NUCLEOTIDE SEQUENCE [LARGE SCALE GENOMIC DNA]</scope>
    <source>
        <strain evidence="2 3">Mal52</strain>
    </source>
</reference>
<organism evidence="2 3">
    <name type="scientific">Symmachiella dynata</name>
    <dbReference type="NCBI Taxonomy" id="2527995"/>
    <lineage>
        <taxon>Bacteria</taxon>
        <taxon>Pseudomonadati</taxon>
        <taxon>Planctomycetota</taxon>
        <taxon>Planctomycetia</taxon>
        <taxon>Planctomycetales</taxon>
        <taxon>Planctomycetaceae</taxon>
        <taxon>Symmachiella</taxon>
    </lineage>
</organism>
<evidence type="ECO:0000256" key="1">
    <source>
        <dbReference type="SAM" id="Phobius"/>
    </source>
</evidence>
<evidence type="ECO:0000313" key="3">
    <source>
        <dbReference type="Proteomes" id="UP000319383"/>
    </source>
</evidence>
<dbReference type="InterPro" id="IPR011990">
    <property type="entry name" value="TPR-like_helical_dom_sf"/>
</dbReference>
<keyword evidence="1" id="KW-0472">Membrane</keyword>
<gene>
    <name evidence="2" type="ORF">Mal52_46110</name>
</gene>
<feature type="transmembrane region" description="Helical" evidence="1">
    <location>
        <begin position="30"/>
        <end position="51"/>
    </location>
</feature>
<accession>A0A517ZUF7</accession>
<dbReference type="Proteomes" id="UP000319383">
    <property type="component" value="Chromosome"/>
</dbReference>
<feature type="transmembrane region" description="Helical" evidence="1">
    <location>
        <begin position="150"/>
        <end position="167"/>
    </location>
</feature>
<proteinExistence type="predicted"/>
<keyword evidence="3" id="KW-1185">Reference proteome</keyword>
<feature type="transmembrane region" description="Helical" evidence="1">
    <location>
        <begin position="57"/>
        <end position="77"/>
    </location>
</feature>
<keyword evidence="1" id="KW-1133">Transmembrane helix</keyword>
<feature type="transmembrane region" description="Helical" evidence="1">
    <location>
        <begin position="293"/>
        <end position="312"/>
    </location>
</feature>
<dbReference type="AlphaFoldDB" id="A0A517ZUF7"/>
<dbReference type="InterPro" id="IPR019734">
    <property type="entry name" value="TPR_rpt"/>
</dbReference>
<evidence type="ECO:0000313" key="2">
    <source>
        <dbReference type="EMBL" id="QDU46114.1"/>
    </source>
</evidence>
<dbReference type="KEGG" id="sdyn:Mal52_46110"/>
<feature type="transmembrane region" description="Helical" evidence="1">
    <location>
        <begin position="195"/>
        <end position="215"/>
    </location>
</feature>
<feature type="transmembrane region" description="Helical" evidence="1">
    <location>
        <begin position="249"/>
        <end position="272"/>
    </location>
</feature>
<name>A0A517ZUF7_9PLAN</name>
<feature type="transmembrane region" description="Helical" evidence="1">
    <location>
        <begin position="89"/>
        <end position="108"/>
    </location>
</feature>
<dbReference type="Gene3D" id="1.25.40.10">
    <property type="entry name" value="Tetratricopeptide repeat domain"/>
    <property type="match status" value="1"/>
</dbReference>
<sequence length="575" mass="64289">MSDTSAVTSRPDAVPTDSARRWMINWRVDSLLILLTPLIAVPAVMLLSSSVVGVDAATISLIVTAFFATGHHLPGMIRAYGDRDLFQRFKLRFILAPPLVFLAYFPLYNYHFDLYRLIILVWATWHGFMQLYGFVRIYDAKVGSTAKATANWDWLVCLCGFATARLMRPEQVSSTLGHWYSAGGPLIPPTLLTTVRWGAIAICIAVLIGFTVNYIVQWRRGPKPNPLKVVMLISGIGTWWIAMCFVDELILGIALFDICHDVQYLAIVWLYNCRSVNANPKLNRFMRYVFRRGMVLLYLGLITAYGTIGYIAPLVKDGTISSIVYSVLFTSTILHYYYDGFIWKVREKTNQANLGLAEGAVAPRSQWLSGIRSSHALKWAPAIVVLGLLFLSDLIDPPLTTAQKDKMDKSYAQTVVGKPIRLEKPEEISWLNAEFQSAQDIAETVPDDRRAQLRAAILLANFGRNDEAANRLEELLKQHPEYFDAHTTLAEIHLYQGNLEQATDSFQTALSHAKTGKERSAINLRLGEIDLHKKDFAAAKIKFQKAVEDNPRLSASVEALEKASSPSPSPYPTGG</sequence>
<keyword evidence="1" id="KW-0812">Transmembrane</keyword>
<protein>
    <submittedName>
        <fullName evidence="2">Tetratricopeptide repeat protein</fullName>
    </submittedName>
</protein>